<comment type="catalytic activity">
    <reaction evidence="7">
        <text>2 GTP = 3',3'-c-di-GMP + 2 diphosphate</text>
        <dbReference type="Rhea" id="RHEA:24898"/>
        <dbReference type="ChEBI" id="CHEBI:33019"/>
        <dbReference type="ChEBI" id="CHEBI:37565"/>
        <dbReference type="ChEBI" id="CHEBI:58805"/>
        <dbReference type="EC" id="2.7.7.65"/>
    </reaction>
</comment>
<dbReference type="InterPro" id="IPR033479">
    <property type="entry name" value="dCache_1"/>
</dbReference>
<evidence type="ECO:0000259" key="9">
    <source>
        <dbReference type="PROSITE" id="PS50887"/>
    </source>
</evidence>
<dbReference type="FunFam" id="3.30.70.270:FF:000001">
    <property type="entry name" value="Diguanylate cyclase domain protein"/>
    <property type="match status" value="1"/>
</dbReference>
<dbReference type="KEGG" id="das:Daes_0609"/>
<evidence type="ECO:0000256" key="8">
    <source>
        <dbReference type="SAM" id="Phobius"/>
    </source>
</evidence>
<dbReference type="PROSITE" id="PS50887">
    <property type="entry name" value="GGDEF"/>
    <property type="match status" value="1"/>
</dbReference>
<dbReference type="Pfam" id="PF02743">
    <property type="entry name" value="dCache_1"/>
    <property type="match status" value="1"/>
</dbReference>
<evidence type="ECO:0000256" key="1">
    <source>
        <dbReference type="ARBA" id="ARBA00004651"/>
    </source>
</evidence>
<reference evidence="10 11" key="2">
    <citation type="journal article" date="2014" name="Genome Announc.">
        <title>Complete Genome Sequence of the Subsurface, Mesophilic Sulfate-Reducing Bacterium Desulfovibrio aespoeensis Aspo-2.</title>
        <authorList>
            <person name="Pedersen K."/>
            <person name="Bengtsson A."/>
            <person name="Edlund J."/>
            <person name="Rabe L."/>
            <person name="Hazen T."/>
            <person name="Chakraborty R."/>
            <person name="Goodwin L."/>
            <person name="Shapiro N."/>
        </authorList>
    </citation>
    <scope>NUCLEOTIDE SEQUENCE [LARGE SCALE GENOMIC DNA]</scope>
    <source>
        <strain evidence="11">ATCC 700646 / DSM 10631 / Aspo-2</strain>
    </source>
</reference>
<dbReference type="RefSeq" id="WP_013513559.1">
    <property type="nucleotide sequence ID" value="NC_014844.1"/>
</dbReference>
<dbReference type="EC" id="2.7.7.65" evidence="2"/>
<dbReference type="PANTHER" id="PTHR45138">
    <property type="entry name" value="REGULATORY COMPONENTS OF SENSORY TRANSDUCTION SYSTEM"/>
    <property type="match status" value="1"/>
</dbReference>
<dbReference type="CDD" id="cd18773">
    <property type="entry name" value="PDC1_HK_sensor"/>
    <property type="match status" value="1"/>
</dbReference>
<evidence type="ECO:0000256" key="6">
    <source>
        <dbReference type="ARBA" id="ARBA00023136"/>
    </source>
</evidence>
<name>E6VYW4_PSEA9</name>
<dbReference type="SUPFAM" id="SSF103190">
    <property type="entry name" value="Sensory domain-like"/>
    <property type="match status" value="1"/>
</dbReference>
<dbReference type="InterPro" id="IPR000160">
    <property type="entry name" value="GGDEF_dom"/>
</dbReference>
<reference evidence="11" key="1">
    <citation type="submission" date="2010-12" db="EMBL/GenBank/DDBJ databases">
        <title>Complete sequence of Desulfovibrio aespoeensis Aspo-2.</title>
        <authorList>
            <consortium name="US DOE Joint Genome Institute"/>
            <person name="Lucas S."/>
            <person name="Copeland A."/>
            <person name="Lapidus A."/>
            <person name="Cheng J.-F."/>
            <person name="Goodwin L."/>
            <person name="Pitluck S."/>
            <person name="Chertkov O."/>
            <person name="Misra M."/>
            <person name="Detter J.C."/>
            <person name="Han C."/>
            <person name="Tapia R."/>
            <person name="Land M."/>
            <person name="Hauser L."/>
            <person name="Kyrpides N."/>
            <person name="Ivanova N."/>
            <person name="Ovchinnikova G."/>
            <person name="Pedersen K."/>
            <person name="Jagevall S."/>
            <person name="Hazen T."/>
            <person name="Woyke T."/>
        </authorList>
    </citation>
    <scope>NUCLEOTIDE SEQUENCE [LARGE SCALE GENOMIC DNA]</scope>
    <source>
        <strain evidence="11">ATCC 700646 / DSM 10631 / Aspo-2</strain>
    </source>
</reference>
<keyword evidence="3" id="KW-1003">Cell membrane</keyword>
<dbReference type="NCBIfam" id="TIGR00254">
    <property type="entry name" value="GGDEF"/>
    <property type="match status" value="1"/>
</dbReference>
<evidence type="ECO:0000256" key="4">
    <source>
        <dbReference type="ARBA" id="ARBA00022692"/>
    </source>
</evidence>
<sequence precursor="true">MTVKTKLLIALSIILLVSFAATSIVNYTVTRDSIREELINSSLPLTGKTIYSEIHSAMMRPILVSSSMANDTFLKDWIVSGEQEPLEIIKYLEEIRRKYGFMSAFFVSAKSDKYYYHKGILKRISARDEHDVWYYAFTSTGREYDLDVDNNQAEDNKLAIFVNFRVEDAQGRLLGVTGVGLNMDNAVALLQKAHDDYRRNIFLVDQDGLVQVALDKSRIQKSYITETEGIRTVAQKILEPHEDARNYEYDLDGEHILLSSRYLPEFQWHLIVEQNEGEALATARHNLIRTLSVGFGASLLIIFLCVLTVNHFQARLERMAKTDPLTGAANRRALEERFHLAAYKARRNATPCSAVIIDLDDFKAINDTLGHMEGDAVIKTVADTITRTLRPTDLLARWGGDEFVILMESTAQDASIVTERIRAHMPPGPLGRTISFSCGIAQFTADDDLKSLTHRADQAMYAAKAKGDRCLIASPPDA</sequence>
<dbReference type="OrthoDB" id="9812260at2"/>
<evidence type="ECO:0000256" key="7">
    <source>
        <dbReference type="ARBA" id="ARBA00034247"/>
    </source>
</evidence>
<dbReference type="eggNOG" id="COG3706">
    <property type="taxonomic scope" value="Bacteria"/>
</dbReference>
<keyword evidence="11" id="KW-1185">Reference proteome</keyword>
<dbReference type="Gene3D" id="3.30.450.20">
    <property type="entry name" value="PAS domain"/>
    <property type="match status" value="1"/>
</dbReference>
<dbReference type="Proteomes" id="UP000002191">
    <property type="component" value="Chromosome"/>
</dbReference>
<keyword evidence="5 8" id="KW-1133">Transmembrane helix</keyword>
<dbReference type="EMBL" id="CP002431">
    <property type="protein sequence ID" value="ADU61627.1"/>
    <property type="molecule type" value="Genomic_DNA"/>
</dbReference>
<dbReference type="HOGENOM" id="CLU_029518_0_0_7"/>
<accession>E6VYW4</accession>
<evidence type="ECO:0000313" key="10">
    <source>
        <dbReference type="EMBL" id="ADU61627.1"/>
    </source>
</evidence>
<proteinExistence type="predicted"/>
<evidence type="ECO:0000256" key="3">
    <source>
        <dbReference type="ARBA" id="ARBA00022475"/>
    </source>
</evidence>
<dbReference type="SMART" id="SM00267">
    <property type="entry name" value="GGDEF"/>
    <property type="match status" value="1"/>
</dbReference>
<dbReference type="InterPro" id="IPR050469">
    <property type="entry name" value="Diguanylate_Cyclase"/>
</dbReference>
<dbReference type="InterPro" id="IPR043128">
    <property type="entry name" value="Rev_trsase/Diguanyl_cyclase"/>
</dbReference>
<dbReference type="InterPro" id="IPR029787">
    <property type="entry name" value="Nucleotide_cyclase"/>
</dbReference>
<dbReference type="PANTHER" id="PTHR45138:SF9">
    <property type="entry name" value="DIGUANYLATE CYCLASE DGCM-RELATED"/>
    <property type="match status" value="1"/>
</dbReference>
<dbReference type="Pfam" id="PF00990">
    <property type="entry name" value="GGDEF"/>
    <property type="match status" value="1"/>
</dbReference>
<organism evidence="10 11">
    <name type="scientific">Pseudodesulfovibrio aespoeensis (strain ATCC 700646 / DSM 10631 / Aspo-2)</name>
    <name type="common">Desulfovibrio aespoeensis</name>
    <dbReference type="NCBI Taxonomy" id="643562"/>
    <lineage>
        <taxon>Bacteria</taxon>
        <taxon>Pseudomonadati</taxon>
        <taxon>Thermodesulfobacteriota</taxon>
        <taxon>Desulfovibrionia</taxon>
        <taxon>Desulfovibrionales</taxon>
        <taxon>Desulfovibrionaceae</taxon>
    </lineage>
</organism>
<dbReference type="GO" id="GO:0052621">
    <property type="term" value="F:diguanylate cyclase activity"/>
    <property type="evidence" value="ECO:0007669"/>
    <property type="project" value="UniProtKB-EC"/>
</dbReference>
<dbReference type="Gene3D" id="3.30.70.270">
    <property type="match status" value="1"/>
</dbReference>
<evidence type="ECO:0000256" key="2">
    <source>
        <dbReference type="ARBA" id="ARBA00012528"/>
    </source>
</evidence>
<comment type="subcellular location">
    <subcellularLocation>
        <location evidence="1">Cell membrane</location>
        <topology evidence="1">Multi-pass membrane protein</topology>
    </subcellularLocation>
</comment>
<feature type="domain" description="GGDEF" evidence="9">
    <location>
        <begin position="350"/>
        <end position="476"/>
    </location>
</feature>
<evidence type="ECO:0000313" key="11">
    <source>
        <dbReference type="Proteomes" id="UP000002191"/>
    </source>
</evidence>
<feature type="transmembrane region" description="Helical" evidence="8">
    <location>
        <begin position="291"/>
        <end position="312"/>
    </location>
</feature>
<dbReference type="InterPro" id="IPR029151">
    <property type="entry name" value="Sensor-like_sf"/>
</dbReference>
<dbReference type="SUPFAM" id="SSF55073">
    <property type="entry name" value="Nucleotide cyclase"/>
    <property type="match status" value="1"/>
</dbReference>
<dbReference type="CDD" id="cd01949">
    <property type="entry name" value="GGDEF"/>
    <property type="match status" value="1"/>
</dbReference>
<keyword evidence="6 8" id="KW-0472">Membrane</keyword>
<gene>
    <name evidence="10" type="ordered locus">Daes_0609</name>
</gene>
<dbReference type="GO" id="GO:0005886">
    <property type="term" value="C:plasma membrane"/>
    <property type="evidence" value="ECO:0007669"/>
    <property type="project" value="UniProtKB-SubCell"/>
</dbReference>
<keyword evidence="4 8" id="KW-0812">Transmembrane</keyword>
<dbReference type="AlphaFoldDB" id="E6VYW4"/>
<protein>
    <recommendedName>
        <fullName evidence="2">diguanylate cyclase</fullName>
        <ecNumber evidence="2">2.7.7.65</ecNumber>
    </recommendedName>
</protein>
<dbReference type="STRING" id="643562.Daes_0609"/>
<evidence type="ECO:0000256" key="5">
    <source>
        <dbReference type="ARBA" id="ARBA00022989"/>
    </source>
</evidence>